<dbReference type="Pfam" id="PF00403">
    <property type="entry name" value="HMA"/>
    <property type="match status" value="2"/>
</dbReference>
<proteinExistence type="inferred from homology"/>
<dbReference type="Gene3D" id="3.40.50.1000">
    <property type="entry name" value="HAD superfamily/HAD-like"/>
    <property type="match status" value="1"/>
</dbReference>
<dbReference type="InterPro" id="IPR027256">
    <property type="entry name" value="P-typ_ATPase_IB"/>
</dbReference>
<dbReference type="PANTHER" id="PTHR43520">
    <property type="entry name" value="ATP7, ISOFORM B"/>
    <property type="match status" value="1"/>
</dbReference>
<evidence type="ECO:0000256" key="15">
    <source>
        <dbReference type="ARBA" id="ARBA00023008"/>
    </source>
</evidence>
<dbReference type="SUPFAM" id="SSF81653">
    <property type="entry name" value="Calcium ATPase, transduction domain A"/>
    <property type="match status" value="1"/>
</dbReference>
<evidence type="ECO:0000256" key="16">
    <source>
        <dbReference type="ARBA" id="ARBA00023065"/>
    </source>
</evidence>
<dbReference type="PROSITE" id="PS00154">
    <property type="entry name" value="ATPASE_E1_E2"/>
    <property type="match status" value="1"/>
</dbReference>
<dbReference type="InterPro" id="IPR023214">
    <property type="entry name" value="HAD_sf"/>
</dbReference>
<keyword evidence="11 21" id="KW-0067">ATP-binding</keyword>
<dbReference type="SUPFAM" id="SSF56784">
    <property type="entry name" value="HAD-like"/>
    <property type="match status" value="1"/>
</dbReference>
<evidence type="ECO:0000256" key="13">
    <source>
        <dbReference type="ARBA" id="ARBA00022967"/>
    </source>
</evidence>
<dbReference type="Gene3D" id="3.30.70.100">
    <property type="match status" value="2"/>
</dbReference>
<feature type="transmembrane region" description="Helical" evidence="21">
    <location>
        <begin position="797"/>
        <end position="817"/>
    </location>
</feature>
<dbReference type="InterPro" id="IPR036412">
    <property type="entry name" value="HAD-like_sf"/>
</dbReference>
<evidence type="ECO:0000256" key="4">
    <source>
        <dbReference type="ARBA" id="ARBA00015102"/>
    </source>
</evidence>
<evidence type="ECO:0000256" key="1">
    <source>
        <dbReference type="ARBA" id="ARBA00004651"/>
    </source>
</evidence>
<feature type="transmembrane region" description="Helical" evidence="21">
    <location>
        <begin position="200"/>
        <end position="221"/>
    </location>
</feature>
<dbReference type="PRINTS" id="PR00120">
    <property type="entry name" value="HATPASE"/>
</dbReference>
<dbReference type="NCBIfam" id="TIGR01494">
    <property type="entry name" value="ATPase_P-type"/>
    <property type="match status" value="1"/>
</dbReference>
<evidence type="ECO:0000256" key="2">
    <source>
        <dbReference type="ARBA" id="ARBA00006024"/>
    </source>
</evidence>
<dbReference type="InterPro" id="IPR018303">
    <property type="entry name" value="ATPase_P-typ_P_site"/>
</dbReference>
<dbReference type="InterPro" id="IPR008250">
    <property type="entry name" value="ATPase_P-typ_transduc_dom_A_sf"/>
</dbReference>
<dbReference type="InterPro" id="IPR006122">
    <property type="entry name" value="HMA_Cu_ion-bd"/>
</dbReference>
<dbReference type="FunFam" id="2.70.150.10:FF:000002">
    <property type="entry name" value="Copper-transporting ATPase 1, putative"/>
    <property type="match status" value="1"/>
</dbReference>
<dbReference type="InterPro" id="IPR001757">
    <property type="entry name" value="P_typ_ATPase"/>
</dbReference>
<evidence type="ECO:0000256" key="7">
    <source>
        <dbReference type="ARBA" id="ARBA00022723"/>
    </source>
</evidence>
<evidence type="ECO:0000256" key="18">
    <source>
        <dbReference type="ARBA" id="ARBA00029719"/>
    </source>
</evidence>
<keyword evidence="17 21" id="KW-0472">Membrane</keyword>
<dbReference type="NCBIfam" id="TIGR01511">
    <property type="entry name" value="ATPase-IB1_Cu"/>
    <property type="match status" value="1"/>
</dbReference>
<dbReference type="Pfam" id="PF00702">
    <property type="entry name" value="Hydrolase"/>
    <property type="match status" value="1"/>
</dbReference>
<dbReference type="EC" id="7.2.2.8" evidence="3"/>
<dbReference type="Gene3D" id="3.40.1110.10">
    <property type="entry name" value="Calcium-transporting ATPase, cytoplasmic domain N"/>
    <property type="match status" value="1"/>
</dbReference>
<name>A0A5R9DXD6_9LACT</name>
<dbReference type="GO" id="GO:0055070">
    <property type="term" value="P:copper ion homeostasis"/>
    <property type="evidence" value="ECO:0007669"/>
    <property type="project" value="TreeGrafter"/>
</dbReference>
<dbReference type="PROSITE" id="PS01047">
    <property type="entry name" value="HMA_1"/>
    <property type="match status" value="1"/>
</dbReference>
<dbReference type="InterPro" id="IPR059000">
    <property type="entry name" value="ATPase_P-type_domA"/>
</dbReference>
<dbReference type="EMBL" id="VBSP01000009">
    <property type="protein sequence ID" value="TLQ41837.1"/>
    <property type="molecule type" value="Genomic_DNA"/>
</dbReference>
<evidence type="ECO:0000256" key="6">
    <source>
        <dbReference type="ARBA" id="ARBA00022692"/>
    </source>
</evidence>
<keyword evidence="13" id="KW-1278">Translocase</keyword>
<dbReference type="Proteomes" id="UP000306420">
    <property type="component" value="Unassembled WGS sequence"/>
</dbReference>
<evidence type="ECO:0000256" key="21">
    <source>
        <dbReference type="RuleBase" id="RU362081"/>
    </source>
</evidence>
<feature type="transmembrane region" description="Helical" evidence="21">
    <location>
        <begin position="455"/>
        <end position="475"/>
    </location>
</feature>
<dbReference type="GO" id="GO:0005886">
    <property type="term" value="C:plasma membrane"/>
    <property type="evidence" value="ECO:0007669"/>
    <property type="project" value="UniProtKB-SubCell"/>
</dbReference>
<evidence type="ECO:0000256" key="14">
    <source>
        <dbReference type="ARBA" id="ARBA00022989"/>
    </source>
</evidence>
<keyword evidence="21" id="KW-1003">Cell membrane</keyword>
<dbReference type="InterPro" id="IPR036163">
    <property type="entry name" value="HMA_dom_sf"/>
</dbReference>
<dbReference type="InterPro" id="IPR017969">
    <property type="entry name" value="Heavy-metal-associated_CS"/>
</dbReference>
<dbReference type="AlphaFoldDB" id="A0A5R9DXD6"/>
<keyword evidence="8" id="KW-0677">Repeat</keyword>
<evidence type="ECO:0000259" key="22">
    <source>
        <dbReference type="PROSITE" id="PS50846"/>
    </source>
</evidence>
<keyword evidence="10" id="KW-0187">Copper transport</keyword>
<dbReference type="InterPro" id="IPR023299">
    <property type="entry name" value="ATPase_P-typ_cyto_dom_N"/>
</dbReference>
<evidence type="ECO:0000256" key="3">
    <source>
        <dbReference type="ARBA" id="ARBA00012517"/>
    </source>
</evidence>
<evidence type="ECO:0000256" key="5">
    <source>
        <dbReference type="ARBA" id="ARBA00022448"/>
    </source>
</evidence>
<dbReference type="SUPFAM" id="SSF55008">
    <property type="entry name" value="HMA, heavy metal-associated domain"/>
    <property type="match status" value="2"/>
</dbReference>
<feature type="transmembrane region" description="Helical" evidence="21">
    <location>
        <begin position="241"/>
        <end position="261"/>
    </location>
</feature>
<feature type="transmembrane region" description="Helical" evidence="21">
    <location>
        <begin position="769"/>
        <end position="791"/>
    </location>
</feature>
<evidence type="ECO:0000256" key="10">
    <source>
        <dbReference type="ARBA" id="ARBA00022796"/>
    </source>
</evidence>
<protein>
    <recommendedName>
        <fullName evidence="4">Copper-exporting P-type ATPase</fullName>
        <ecNumber evidence="3">7.2.2.8</ecNumber>
    </recommendedName>
    <alternativeName>
        <fullName evidence="18">Copper-exporting P-type ATPase A</fullName>
    </alternativeName>
    <alternativeName>
        <fullName evidence="19">Cu(+)-exporting ATPase</fullName>
    </alternativeName>
</protein>
<feature type="domain" description="HMA" evidence="22">
    <location>
        <begin position="77"/>
        <end position="142"/>
    </location>
</feature>
<dbReference type="SFLD" id="SFLDF00027">
    <property type="entry name" value="p-type_atpase"/>
    <property type="match status" value="1"/>
</dbReference>
<organism evidence="23 24">
    <name type="scientific">Ruoffia tabacinasalis</name>
    <dbReference type="NCBI Taxonomy" id="87458"/>
    <lineage>
        <taxon>Bacteria</taxon>
        <taxon>Bacillati</taxon>
        <taxon>Bacillota</taxon>
        <taxon>Bacilli</taxon>
        <taxon>Lactobacillales</taxon>
        <taxon>Aerococcaceae</taxon>
        <taxon>Ruoffia</taxon>
    </lineage>
</organism>
<comment type="similarity">
    <text evidence="2 21">Belongs to the cation transport ATPase (P-type) (TC 3.A.3) family. Type IB subfamily.</text>
</comment>
<dbReference type="SFLD" id="SFLDS00003">
    <property type="entry name" value="Haloacid_Dehalogenase"/>
    <property type="match status" value="1"/>
</dbReference>
<evidence type="ECO:0000256" key="9">
    <source>
        <dbReference type="ARBA" id="ARBA00022741"/>
    </source>
</evidence>
<dbReference type="NCBIfam" id="TIGR00003">
    <property type="entry name" value="copper ion binding protein"/>
    <property type="match status" value="2"/>
</dbReference>
<dbReference type="PRINTS" id="PR00119">
    <property type="entry name" value="CATATPASE"/>
</dbReference>
<keyword evidence="5" id="KW-0813">Transport</keyword>
<feature type="transmembrane region" description="Helical" evidence="21">
    <location>
        <begin position="168"/>
        <end position="188"/>
    </location>
</feature>
<gene>
    <name evidence="23" type="ORF">FEZ33_03915</name>
</gene>
<dbReference type="GO" id="GO:0005507">
    <property type="term" value="F:copper ion binding"/>
    <property type="evidence" value="ECO:0007669"/>
    <property type="project" value="InterPro"/>
</dbReference>
<dbReference type="GO" id="GO:0043682">
    <property type="term" value="F:P-type divalent copper transporter activity"/>
    <property type="evidence" value="ECO:0007669"/>
    <property type="project" value="TreeGrafter"/>
</dbReference>
<dbReference type="GO" id="GO:0005524">
    <property type="term" value="F:ATP binding"/>
    <property type="evidence" value="ECO:0007669"/>
    <property type="project" value="UniProtKB-UniRule"/>
</dbReference>
<comment type="catalytic activity">
    <reaction evidence="20">
        <text>Cu(+)(in) + ATP + H2O = Cu(+)(out) + ADP + phosphate + H(+)</text>
        <dbReference type="Rhea" id="RHEA:25792"/>
        <dbReference type="ChEBI" id="CHEBI:15377"/>
        <dbReference type="ChEBI" id="CHEBI:15378"/>
        <dbReference type="ChEBI" id="CHEBI:30616"/>
        <dbReference type="ChEBI" id="CHEBI:43474"/>
        <dbReference type="ChEBI" id="CHEBI:49552"/>
        <dbReference type="ChEBI" id="CHEBI:456216"/>
        <dbReference type="EC" id="7.2.2.8"/>
    </reaction>
</comment>
<dbReference type="OrthoDB" id="9813266at2"/>
<comment type="subcellular location">
    <subcellularLocation>
        <location evidence="1">Cell membrane</location>
        <topology evidence="1">Multi-pass membrane protein</topology>
    </subcellularLocation>
</comment>
<dbReference type="CDD" id="cd00371">
    <property type="entry name" value="HMA"/>
    <property type="match status" value="2"/>
</dbReference>
<reference evidence="23 24" key="1">
    <citation type="submission" date="2019-05" db="EMBL/GenBank/DDBJ databases">
        <title>The metagenome of a microbial culture collection derived from dairy environment covers the genomic content of the human microbiome.</title>
        <authorList>
            <person name="Roder T."/>
            <person name="Wuthrich D."/>
            <person name="Sattari Z."/>
            <person name="Von Ah U."/>
            <person name="Bar C."/>
            <person name="Ronchi F."/>
            <person name="Macpherson A.J."/>
            <person name="Ganal-Vonarburg S.C."/>
            <person name="Bruggmann R."/>
            <person name="Vergeres G."/>
        </authorList>
    </citation>
    <scope>NUCLEOTIDE SEQUENCE [LARGE SCALE GENOMIC DNA]</scope>
    <source>
        <strain evidence="23 24">FAM 24227</strain>
    </source>
</reference>
<dbReference type="SFLD" id="SFLDG00002">
    <property type="entry name" value="C1.7:_P-type_atpase_like"/>
    <property type="match status" value="1"/>
</dbReference>
<dbReference type="GO" id="GO:0016887">
    <property type="term" value="F:ATP hydrolysis activity"/>
    <property type="evidence" value="ECO:0007669"/>
    <property type="project" value="InterPro"/>
</dbReference>
<dbReference type="GO" id="GO:0140581">
    <property type="term" value="F:P-type monovalent copper transporter activity"/>
    <property type="evidence" value="ECO:0007669"/>
    <property type="project" value="UniProtKB-EC"/>
</dbReference>
<keyword evidence="9 21" id="KW-0547">Nucleotide-binding</keyword>
<dbReference type="RefSeq" id="WP_138404095.1">
    <property type="nucleotide sequence ID" value="NZ_VBSP01000009.1"/>
</dbReference>
<dbReference type="Gene3D" id="2.70.150.10">
    <property type="entry name" value="Calcium-transporting ATPase, cytoplasmic transduction domain A"/>
    <property type="match status" value="1"/>
</dbReference>
<dbReference type="CDD" id="cd02094">
    <property type="entry name" value="P-type_ATPase_Cu-like"/>
    <property type="match status" value="1"/>
</dbReference>
<evidence type="ECO:0000256" key="8">
    <source>
        <dbReference type="ARBA" id="ARBA00022737"/>
    </source>
</evidence>
<evidence type="ECO:0000256" key="11">
    <source>
        <dbReference type="ARBA" id="ARBA00022840"/>
    </source>
</evidence>
<dbReference type="PANTHER" id="PTHR43520:SF8">
    <property type="entry name" value="P-TYPE CU(+) TRANSPORTER"/>
    <property type="match status" value="1"/>
</dbReference>
<dbReference type="PROSITE" id="PS50846">
    <property type="entry name" value="HMA_2"/>
    <property type="match status" value="2"/>
</dbReference>
<keyword evidence="16" id="KW-0406">Ion transport</keyword>
<dbReference type="InterPro" id="IPR044492">
    <property type="entry name" value="P_typ_ATPase_HD_dom"/>
</dbReference>
<keyword evidence="12" id="KW-0460">Magnesium</keyword>
<dbReference type="Pfam" id="PF00122">
    <property type="entry name" value="E1-E2_ATPase"/>
    <property type="match status" value="1"/>
</dbReference>
<dbReference type="InterPro" id="IPR006121">
    <property type="entry name" value="HMA_dom"/>
</dbReference>
<evidence type="ECO:0000256" key="20">
    <source>
        <dbReference type="ARBA" id="ARBA00049289"/>
    </source>
</evidence>
<dbReference type="InterPro" id="IPR023298">
    <property type="entry name" value="ATPase_P-typ_TM_dom_sf"/>
</dbReference>
<keyword evidence="6 21" id="KW-0812">Transmembrane</keyword>
<comment type="caution">
    <text evidence="23">The sequence shown here is derived from an EMBL/GenBank/DDBJ whole genome shotgun (WGS) entry which is preliminary data.</text>
</comment>
<feature type="transmembrane region" description="Helical" evidence="21">
    <location>
        <begin position="429"/>
        <end position="449"/>
    </location>
</feature>
<evidence type="ECO:0000313" key="24">
    <source>
        <dbReference type="Proteomes" id="UP000306420"/>
    </source>
</evidence>
<evidence type="ECO:0000256" key="19">
    <source>
        <dbReference type="ARBA" id="ARBA00033239"/>
    </source>
</evidence>
<evidence type="ECO:0000256" key="12">
    <source>
        <dbReference type="ARBA" id="ARBA00022842"/>
    </source>
</evidence>
<evidence type="ECO:0000256" key="17">
    <source>
        <dbReference type="ARBA" id="ARBA00023136"/>
    </source>
</evidence>
<dbReference type="NCBIfam" id="TIGR01525">
    <property type="entry name" value="ATPase-IB_hvy"/>
    <property type="match status" value="1"/>
</dbReference>
<evidence type="ECO:0000313" key="23">
    <source>
        <dbReference type="EMBL" id="TLQ41837.1"/>
    </source>
</evidence>
<feature type="domain" description="HMA" evidence="22">
    <location>
        <begin position="1"/>
        <end position="66"/>
    </location>
</feature>
<feature type="transmembrane region" description="Helical" evidence="21">
    <location>
        <begin position="273"/>
        <end position="291"/>
    </location>
</feature>
<dbReference type="FunFam" id="3.30.70.100:FF:000005">
    <property type="entry name" value="Copper-exporting P-type ATPase A"/>
    <property type="match status" value="2"/>
</dbReference>
<sequence>MKTYAIEGMHCAACATSVEKAVNKLDGINEASVNQLTEKVSVDFDESKLSLDDISKAVSDAGYTLVTQTEPARSDDTFQNFSVTGMTCASCAQTVEKAVAKLPQVHSASVNLATEKLSVTWEETADAQLIQETVADAGYQAELALTAKEQYEVDQARKETKLNSMKQTLIKMAIFTIPLFILTMGPMVGMPLPQVIDPSIHPGANAVLQLILTTPVLYFGFDIFKRGFKTLFNGHPNMDSLVAVGTGAAYLQGIVMTALILFGQVNTHDHLELYFESAAVILTLMTLGKYMEELAKGRTSSAIKSLMELAPDTARVVRENGEVETIPVEMLNIGDIIQVRPGESLPVDGEMVEGHSSIDESMLTGESLPVEKTVGDLVTGASINKMGAFKYKATRIGQDTMISQIVRMVQDAQGSKAPIAKLADVISGYFVPIVIIIAILSGLFWFFVMGEPLNFALNIFISVLIIACPCALGLATPTAIMVGTGNGASQGILIKNGQTLENIHNATTVLLDKTGTITEGEPTVTDFIINEGFDKDDILQLVASAESVSEHPLGSAIVKYSEEKEINLLPTDHFESITARGIKADIAGREIAIGNKKLMDSLSEVPSSLEAQVKQLANEAKTPMYIALDNEVIGIVAVMDPIKETSSQAIKEMKNLGLEVIMASGDNQYTANIVGEELGIDRILSEVMPEDKSAIVQELQNAGKKVIMVGDGINDAPALAQADIGMAVGSGTDVAMDSADTVLMHDDLRDVPKAISLSHATIRNIKQNLFWAFGYNTIGIPIAMGLLYLFFDGPLLSPMFAAAAMSLSSISVLLNALRLRNK</sequence>
<keyword evidence="7 21" id="KW-0479">Metal-binding</keyword>
<accession>A0A5R9DXD6</accession>
<keyword evidence="15" id="KW-0186">Copper</keyword>
<keyword evidence="14 21" id="KW-1133">Transmembrane helix</keyword>
<dbReference type="SUPFAM" id="SSF81665">
    <property type="entry name" value="Calcium ATPase, transmembrane domain M"/>
    <property type="match status" value="1"/>
</dbReference>